<organism evidence="2 3">
    <name type="scientific">Oryzias melastigma</name>
    <name type="common">Marine medaka</name>
    <dbReference type="NCBI Taxonomy" id="30732"/>
    <lineage>
        <taxon>Eukaryota</taxon>
        <taxon>Metazoa</taxon>
        <taxon>Chordata</taxon>
        <taxon>Craniata</taxon>
        <taxon>Vertebrata</taxon>
        <taxon>Euteleostomi</taxon>
        <taxon>Actinopterygii</taxon>
        <taxon>Neopterygii</taxon>
        <taxon>Teleostei</taxon>
        <taxon>Neoteleostei</taxon>
        <taxon>Acanthomorphata</taxon>
        <taxon>Ovalentaria</taxon>
        <taxon>Atherinomorphae</taxon>
        <taxon>Beloniformes</taxon>
        <taxon>Adrianichthyidae</taxon>
        <taxon>Oryziinae</taxon>
        <taxon>Oryzias</taxon>
    </lineage>
</organism>
<keyword evidence="3" id="KW-1185">Reference proteome</keyword>
<evidence type="ECO:0000313" key="3">
    <source>
        <dbReference type="Proteomes" id="UP000261560"/>
    </source>
</evidence>
<dbReference type="Proteomes" id="UP000261560">
    <property type="component" value="Unplaced"/>
</dbReference>
<feature type="region of interest" description="Disordered" evidence="1">
    <location>
        <begin position="47"/>
        <end position="93"/>
    </location>
</feature>
<evidence type="ECO:0000256" key="1">
    <source>
        <dbReference type="SAM" id="MobiDB-lite"/>
    </source>
</evidence>
<name>A0A3B3CLU5_ORYME</name>
<reference evidence="2" key="1">
    <citation type="submission" date="2025-08" db="UniProtKB">
        <authorList>
            <consortium name="Ensembl"/>
        </authorList>
    </citation>
    <scope>IDENTIFICATION</scope>
</reference>
<dbReference type="AlphaFoldDB" id="A0A3B3CLU5"/>
<accession>A0A3B3CLU5</accession>
<proteinExistence type="predicted"/>
<sequence>MFSRQTTLVSIQDFILSCSHLVLKEQIVFTILVSYGASRRKFHPHHILKKSSKLAHTQNPVGSNFEHSEHPPKKNYDIIAEETGKKMNGTKIS</sequence>
<feature type="compositionally biased region" description="Basic and acidic residues" evidence="1">
    <location>
        <begin position="66"/>
        <end position="76"/>
    </location>
</feature>
<dbReference type="PaxDb" id="30732-ENSOMEP00000018827"/>
<reference evidence="2" key="2">
    <citation type="submission" date="2025-09" db="UniProtKB">
        <authorList>
            <consortium name="Ensembl"/>
        </authorList>
    </citation>
    <scope>IDENTIFICATION</scope>
</reference>
<evidence type="ECO:0000313" key="2">
    <source>
        <dbReference type="Ensembl" id="ENSOMEP00000018827.1"/>
    </source>
</evidence>
<dbReference type="Ensembl" id="ENSOMET00000027885.1">
    <property type="protein sequence ID" value="ENSOMEP00000018827.1"/>
    <property type="gene ID" value="ENSOMEG00000020572.1"/>
</dbReference>
<protein>
    <submittedName>
        <fullName evidence="2">Uncharacterized protein</fullName>
    </submittedName>
</protein>